<feature type="compositionally biased region" description="Acidic residues" evidence="1">
    <location>
        <begin position="54"/>
        <end position="69"/>
    </location>
</feature>
<evidence type="ECO:0000313" key="2">
    <source>
        <dbReference type="EMBL" id="KUO18118.1"/>
    </source>
</evidence>
<keyword evidence="3" id="KW-1185">Reference proteome</keyword>
<gene>
    <name evidence="2" type="ORF">AQJ91_27380</name>
</gene>
<organism evidence="2 3">
    <name type="scientific">Streptomyces dysideae</name>
    <dbReference type="NCBI Taxonomy" id="909626"/>
    <lineage>
        <taxon>Bacteria</taxon>
        <taxon>Bacillati</taxon>
        <taxon>Actinomycetota</taxon>
        <taxon>Actinomycetes</taxon>
        <taxon>Kitasatosporales</taxon>
        <taxon>Streptomycetaceae</taxon>
        <taxon>Streptomyces</taxon>
    </lineage>
</organism>
<sequence length="125" mass="12690">MVGFSRELLELGAHGFGQCLGGGERAHHHREVVDPAVFVEVPDVAPLELLAGDGDGDGDGDGGGGGEDEGVVAAVITLTGYGVKATGLVKTTSSAGRAATASMSPLSTTSRNGCMRHLFRAQQIE</sequence>
<proteinExistence type="predicted"/>
<dbReference type="EMBL" id="LMXB01000068">
    <property type="protein sequence ID" value="KUO18118.1"/>
    <property type="molecule type" value="Genomic_DNA"/>
</dbReference>
<evidence type="ECO:0000313" key="3">
    <source>
        <dbReference type="Proteomes" id="UP000053260"/>
    </source>
</evidence>
<evidence type="ECO:0000256" key="1">
    <source>
        <dbReference type="SAM" id="MobiDB-lite"/>
    </source>
</evidence>
<protein>
    <submittedName>
        <fullName evidence="2">Uncharacterized protein</fullName>
    </submittedName>
</protein>
<name>A0A101UWF1_9ACTN</name>
<comment type="caution">
    <text evidence="2">The sequence shown here is derived from an EMBL/GenBank/DDBJ whole genome shotgun (WGS) entry which is preliminary data.</text>
</comment>
<reference evidence="2 3" key="1">
    <citation type="submission" date="2015-10" db="EMBL/GenBank/DDBJ databases">
        <title>Draft genome sequence of Streptomyces sp. RV15, isolated from a marine sponge.</title>
        <authorList>
            <person name="Ruckert C."/>
            <person name="Abdelmohsen U.R."/>
            <person name="Winkler A."/>
            <person name="Hentschel U."/>
            <person name="Kalinowski J."/>
            <person name="Kampfer P."/>
            <person name="Glaeser S."/>
        </authorList>
    </citation>
    <scope>NUCLEOTIDE SEQUENCE [LARGE SCALE GENOMIC DNA]</scope>
    <source>
        <strain evidence="2 3">RV15</strain>
    </source>
</reference>
<dbReference type="Proteomes" id="UP000053260">
    <property type="component" value="Unassembled WGS sequence"/>
</dbReference>
<dbReference type="AlphaFoldDB" id="A0A101UWF1"/>
<feature type="region of interest" description="Disordered" evidence="1">
    <location>
        <begin position="49"/>
        <end position="69"/>
    </location>
</feature>
<accession>A0A101UWF1</accession>